<accession>A0A813FQX5</accession>
<evidence type="ECO:0000313" key="3">
    <source>
        <dbReference type="Proteomes" id="UP000654075"/>
    </source>
</evidence>
<proteinExistence type="predicted"/>
<keyword evidence="1" id="KW-0812">Transmembrane</keyword>
<name>A0A813FQX5_POLGL</name>
<keyword evidence="1" id="KW-0472">Membrane</keyword>
<feature type="transmembrane region" description="Helical" evidence="1">
    <location>
        <begin position="38"/>
        <end position="58"/>
    </location>
</feature>
<gene>
    <name evidence="2" type="ORF">PGLA1383_LOCUS33884</name>
</gene>
<evidence type="ECO:0000256" key="1">
    <source>
        <dbReference type="SAM" id="Phobius"/>
    </source>
</evidence>
<protein>
    <submittedName>
        <fullName evidence="2">Uncharacterized protein</fullName>
    </submittedName>
</protein>
<organism evidence="2 3">
    <name type="scientific">Polarella glacialis</name>
    <name type="common">Dinoflagellate</name>
    <dbReference type="NCBI Taxonomy" id="89957"/>
    <lineage>
        <taxon>Eukaryota</taxon>
        <taxon>Sar</taxon>
        <taxon>Alveolata</taxon>
        <taxon>Dinophyceae</taxon>
        <taxon>Suessiales</taxon>
        <taxon>Suessiaceae</taxon>
        <taxon>Polarella</taxon>
    </lineage>
</organism>
<evidence type="ECO:0000313" key="2">
    <source>
        <dbReference type="EMBL" id="CAE8616181.1"/>
    </source>
</evidence>
<dbReference type="EMBL" id="CAJNNV010025809">
    <property type="protein sequence ID" value="CAE8616181.1"/>
    <property type="molecule type" value="Genomic_DNA"/>
</dbReference>
<feature type="non-terminal residue" evidence="2">
    <location>
        <position position="1"/>
    </location>
</feature>
<keyword evidence="1" id="KW-1133">Transmembrane helix</keyword>
<dbReference type="Proteomes" id="UP000654075">
    <property type="component" value="Unassembled WGS sequence"/>
</dbReference>
<dbReference type="AlphaFoldDB" id="A0A813FQX5"/>
<comment type="caution">
    <text evidence="2">The sequence shown here is derived from an EMBL/GenBank/DDBJ whole genome shotgun (WGS) entry which is preliminary data.</text>
</comment>
<keyword evidence="3" id="KW-1185">Reference proteome</keyword>
<reference evidence="2" key="1">
    <citation type="submission" date="2021-02" db="EMBL/GenBank/DDBJ databases">
        <authorList>
            <person name="Dougan E. K."/>
            <person name="Rhodes N."/>
            <person name="Thang M."/>
            <person name="Chan C."/>
        </authorList>
    </citation>
    <scope>NUCLEOTIDE SEQUENCE</scope>
</reference>
<sequence>CPDTKQENDSGYTKIDEAEVLPVAKSAGTRGEKPRWKVLSQILLCTTLWWTMAILVILQIKLTISPDGGVYPYSFAFTHFP</sequence>
<feature type="non-terminal residue" evidence="2">
    <location>
        <position position="81"/>
    </location>
</feature>